<feature type="transmembrane region" description="Helical" evidence="6">
    <location>
        <begin position="50"/>
        <end position="67"/>
    </location>
</feature>
<keyword evidence="5 6" id="KW-0472">Membrane</keyword>
<feature type="transmembrane region" description="Helical" evidence="6">
    <location>
        <begin position="425"/>
        <end position="444"/>
    </location>
</feature>
<sequence length="752" mass="84677">MTLLEKSWTLALFVASVISSAWWPTMPDWRWLLLGIITTGSIIKLRRGLISIGVIVGFMVVIVHGNIMEYQRQALFQAGENSTIIGRVDSSFTQISHGYEGVVAIKQVNSHTLLPFLKPKVRLITPFPLAVNSEFTTNVLIKPIIGLRNEAGFDAEKQSMGSGVVARAVVTKDSYWVIRTSSSWREAIIQTVERDISRLEHFALIKALAFADRTGLTKEDWQSLRDSGLLHLVSISGLHIGMALTFGLALGGLIRLAMPRYWFLPSVSGLAFAIVYAWLADFSLPTTRAVSVCIIYLALKYWLVHWSPWRVLLLAVALQLFFQPFASFSLSFWLSYLSVGAVLFAVNTVQDSKEGRLGKLRILLLTQLILSLLIVPISGYFFSGFSWSSLVYNLVFIPWFGFVVVPIMFAALIASLLFPMLATVLWYLLDIFLVPLSWSVRYAIGTWQPISAEWTFVIAVVSAVLVLRHVMPRYVWMFVCVIVVMTGLFPKQDNQTWRIDVLDVGHGLAVLVEKEGRVLLYDTGKAWQNGSIAEQVITPVLHRRGYSSVDTMILSHADNDHAGGRKVIEQYFSPKHKLSSQSFLHYQPCIAAEKWKWQGLNMEVLWPPKPVVRAYNPHSCVISLEDPSSGFKMLFTGDIEAISEWILLREPEKLRSDVMLVPHHGSKTSSNPKFINVVEPSLAIASTAKLNQWGMPAPEVVQAYTDSGVSWLDTGSDGQITILLDGNNWRFESKRRETIEPWYRQMLRNRVE</sequence>
<protein>
    <submittedName>
        <fullName evidence="8">DNA internalization-related competence protein ComEC/Rec2</fullName>
    </submittedName>
</protein>
<dbReference type="NCBIfam" id="TIGR00361">
    <property type="entry name" value="ComEC_Rec2"/>
    <property type="match status" value="1"/>
</dbReference>
<dbReference type="EMBL" id="CP023248">
    <property type="protein sequence ID" value="ASZ52687.1"/>
    <property type="molecule type" value="Genomic_DNA"/>
</dbReference>
<proteinExistence type="predicted"/>
<keyword evidence="2" id="KW-1003">Cell membrane</keyword>
<evidence type="ECO:0000256" key="2">
    <source>
        <dbReference type="ARBA" id="ARBA00022475"/>
    </source>
</evidence>
<dbReference type="Gene3D" id="3.60.15.10">
    <property type="entry name" value="Ribonuclease Z/Hydroxyacylglutathione hydrolase-like"/>
    <property type="match status" value="1"/>
</dbReference>
<dbReference type="AlphaFoldDB" id="A0A249W7Z7"/>
<feature type="transmembrane region" description="Helical" evidence="6">
    <location>
        <begin position="332"/>
        <end position="350"/>
    </location>
</feature>
<accession>A0A249W7Z7</accession>
<name>A0A249W7Z7_VIBPH</name>
<dbReference type="Pfam" id="PF03772">
    <property type="entry name" value="Competence"/>
    <property type="match status" value="1"/>
</dbReference>
<dbReference type="PANTHER" id="PTHR30619">
    <property type="entry name" value="DNA INTERNALIZATION/COMPETENCE PROTEIN COMEC/REC2"/>
    <property type="match status" value="1"/>
</dbReference>
<dbReference type="GO" id="GO:0030420">
    <property type="term" value="P:establishment of competence for transformation"/>
    <property type="evidence" value="ECO:0007669"/>
    <property type="project" value="InterPro"/>
</dbReference>
<feature type="transmembrane region" description="Helical" evidence="6">
    <location>
        <begin position="394"/>
        <end position="418"/>
    </location>
</feature>
<dbReference type="RefSeq" id="WP_005495920.1">
    <property type="nucleotide sequence ID" value="NZ_CP023248.2"/>
</dbReference>
<feature type="transmembrane region" description="Helical" evidence="6">
    <location>
        <begin position="362"/>
        <end position="382"/>
    </location>
</feature>
<dbReference type="InterPro" id="IPR001279">
    <property type="entry name" value="Metallo-B-lactamas"/>
</dbReference>
<dbReference type="SMART" id="SM00849">
    <property type="entry name" value="Lactamase_B"/>
    <property type="match status" value="1"/>
</dbReference>
<evidence type="ECO:0000313" key="9">
    <source>
        <dbReference type="EMBL" id="OQK02338.1"/>
    </source>
</evidence>
<dbReference type="InterPro" id="IPR004477">
    <property type="entry name" value="ComEC_N"/>
</dbReference>
<dbReference type="InterPro" id="IPR036866">
    <property type="entry name" value="RibonucZ/Hydroxyglut_hydro"/>
</dbReference>
<evidence type="ECO:0000313" key="8">
    <source>
        <dbReference type="EMBL" id="ASZ52687.1"/>
    </source>
</evidence>
<dbReference type="SUPFAM" id="SSF56281">
    <property type="entry name" value="Metallo-hydrolase/oxidoreductase"/>
    <property type="match status" value="1"/>
</dbReference>
<dbReference type="GO" id="GO:0005886">
    <property type="term" value="C:plasma membrane"/>
    <property type="evidence" value="ECO:0007669"/>
    <property type="project" value="UniProtKB-SubCell"/>
</dbReference>
<reference evidence="9 10" key="1">
    <citation type="submission" date="2015-08" db="EMBL/GenBank/DDBJ databases">
        <title>Draft Genome Sequences of Vibrio parahaemolyticus Strains.</title>
        <authorList>
            <person name="Gonzalez-Escalona N."/>
            <person name="DePaola A."/>
        </authorList>
    </citation>
    <scope>NUCLEOTIDE SEQUENCE [LARGE SCALE GENOMIC DNA]</scope>
    <source>
        <strain evidence="9 10">CFSAN001621</strain>
    </source>
</reference>
<feature type="transmembrane region" description="Helical" evidence="6">
    <location>
        <begin position="474"/>
        <end position="490"/>
    </location>
</feature>
<feature type="transmembrane region" description="Helical" evidence="6">
    <location>
        <begin position="261"/>
        <end position="279"/>
    </location>
</feature>
<evidence type="ECO:0000313" key="10">
    <source>
        <dbReference type="Proteomes" id="UP000191946"/>
    </source>
</evidence>
<feature type="transmembrane region" description="Helical" evidence="6">
    <location>
        <begin position="450"/>
        <end position="467"/>
    </location>
</feature>
<keyword evidence="4 6" id="KW-1133">Transmembrane helix</keyword>
<evidence type="ECO:0000256" key="4">
    <source>
        <dbReference type="ARBA" id="ARBA00022989"/>
    </source>
</evidence>
<keyword evidence="10" id="KW-1185">Reference proteome</keyword>
<dbReference type="InterPro" id="IPR035681">
    <property type="entry name" value="ComA-like_MBL"/>
</dbReference>
<evidence type="ECO:0000256" key="1">
    <source>
        <dbReference type="ARBA" id="ARBA00004651"/>
    </source>
</evidence>
<dbReference type="EMBL" id="LHQV01000006">
    <property type="protein sequence ID" value="OQK02338.1"/>
    <property type="molecule type" value="Genomic_DNA"/>
</dbReference>
<evidence type="ECO:0000256" key="3">
    <source>
        <dbReference type="ARBA" id="ARBA00022692"/>
    </source>
</evidence>
<dbReference type="InterPro" id="IPR004797">
    <property type="entry name" value="Competence_ComEC/Rec2"/>
</dbReference>
<dbReference type="Pfam" id="PF00753">
    <property type="entry name" value="Lactamase_B"/>
    <property type="match status" value="1"/>
</dbReference>
<evidence type="ECO:0000259" key="7">
    <source>
        <dbReference type="SMART" id="SM00849"/>
    </source>
</evidence>
<keyword evidence="3 6" id="KW-0812">Transmembrane</keyword>
<dbReference type="CDD" id="cd07731">
    <property type="entry name" value="ComA-like_MBL-fold"/>
    <property type="match status" value="1"/>
</dbReference>
<feature type="transmembrane region" description="Helical" evidence="6">
    <location>
        <begin position="7"/>
        <end position="23"/>
    </location>
</feature>
<gene>
    <name evidence="9" type="ORF">AKG60_03585</name>
    <name evidence="8" type="ORF">YA91_19985</name>
</gene>
<evidence type="ECO:0000256" key="5">
    <source>
        <dbReference type="ARBA" id="ARBA00023136"/>
    </source>
</evidence>
<dbReference type="InterPro" id="IPR052159">
    <property type="entry name" value="Competence_DNA_uptake"/>
</dbReference>
<reference evidence="8" key="2">
    <citation type="submission" date="2017-09" db="EMBL/GenBank/DDBJ databases">
        <authorList>
            <person name="Ehlers B."/>
            <person name="Leendertz F.H."/>
        </authorList>
    </citation>
    <scope>NUCLEOTIDE SEQUENCE</scope>
    <source>
        <strain evidence="8">MAVP-26</strain>
    </source>
</reference>
<organism evidence="8">
    <name type="scientific">Vibrio parahaemolyticus</name>
    <dbReference type="NCBI Taxonomy" id="670"/>
    <lineage>
        <taxon>Bacteria</taxon>
        <taxon>Pseudomonadati</taxon>
        <taxon>Pseudomonadota</taxon>
        <taxon>Gammaproteobacteria</taxon>
        <taxon>Vibrionales</taxon>
        <taxon>Vibrionaceae</taxon>
        <taxon>Vibrio</taxon>
    </lineage>
</organism>
<evidence type="ECO:0000256" key="6">
    <source>
        <dbReference type="SAM" id="Phobius"/>
    </source>
</evidence>
<feature type="transmembrane region" description="Helical" evidence="6">
    <location>
        <begin position="285"/>
        <end position="302"/>
    </location>
</feature>
<dbReference type="PANTHER" id="PTHR30619:SF1">
    <property type="entry name" value="RECOMBINATION PROTEIN 2"/>
    <property type="match status" value="1"/>
</dbReference>
<dbReference type="Proteomes" id="UP000191946">
    <property type="component" value="Unassembled WGS sequence"/>
</dbReference>
<comment type="subcellular location">
    <subcellularLocation>
        <location evidence="1">Cell membrane</location>
        <topology evidence="1">Multi-pass membrane protein</topology>
    </subcellularLocation>
</comment>
<dbReference type="NCBIfam" id="TIGR00360">
    <property type="entry name" value="ComEC_N-term"/>
    <property type="match status" value="1"/>
</dbReference>
<feature type="transmembrane region" description="Helical" evidence="6">
    <location>
        <begin position="229"/>
        <end position="254"/>
    </location>
</feature>
<feature type="domain" description="Metallo-beta-lactamase" evidence="7">
    <location>
        <begin position="506"/>
        <end position="689"/>
    </location>
</feature>